<reference evidence="3 4" key="1">
    <citation type="submission" date="2019-02" db="EMBL/GenBank/DDBJ databases">
        <authorList>
            <person name="Lehtovirta-Morley E L."/>
        </authorList>
    </citation>
    <scope>NUCLEOTIDE SEQUENCE [LARGE SCALE GENOMIC DNA]</scope>
    <source>
        <strain evidence="3">NFRAN1</strain>
    </source>
</reference>
<dbReference type="EMBL" id="LR216287">
    <property type="protein sequence ID" value="VFJ13346.1"/>
    <property type="molecule type" value="Genomic_DNA"/>
</dbReference>
<proteinExistence type="inferred from homology"/>
<dbReference type="Pfam" id="PF01984">
    <property type="entry name" value="dsDNA_bind"/>
    <property type="match status" value="1"/>
</dbReference>
<sequence>MSGLPQSHQPSDDEIKRQQAEAEAMKQRALAMLLDSEARQRLTNIKMVKPELAAAVENYLINAATTGRLNRALTDNELKQILLTLQQPKREFKINRR</sequence>
<keyword evidence="4" id="KW-1185">Reference proteome</keyword>
<evidence type="ECO:0000313" key="4">
    <source>
        <dbReference type="Proteomes" id="UP000294299"/>
    </source>
</evidence>
<evidence type="ECO:0000313" key="3">
    <source>
        <dbReference type="EMBL" id="VFJ13346.1"/>
    </source>
</evidence>
<feature type="region of interest" description="Disordered" evidence="2">
    <location>
        <begin position="1"/>
        <end position="23"/>
    </location>
</feature>
<dbReference type="GeneID" id="39420468"/>
<dbReference type="PANTHER" id="PTHR10840">
    <property type="entry name" value="PROGRAMMED CELL DEATH PROTEIN 5"/>
    <property type="match status" value="1"/>
</dbReference>
<dbReference type="PIRSF" id="PIRSF015730">
    <property type="entry name" value="TFAR19"/>
    <property type="match status" value="1"/>
</dbReference>
<dbReference type="GO" id="GO:0005829">
    <property type="term" value="C:cytosol"/>
    <property type="evidence" value="ECO:0007669"/>
    <property type="project" value="TreeGrafter"/>
</dbReference>
<accession>A0A484I8B9</accession>
<evidence type="ECO:0000256" key="2">
    <source>
        <dbReference type="SAM" id="MobiDB-lite"/>
    </source>
</evidence>
<gene>
    <name evidence="3" type="ORF">NFRAN_1024</name>
</gene>
<dbReference type="InterPro" id="IPR036883">
    <property type="entry name" value="PDCD5-like_sf"/>
</dbReference>
<comment type="similarity">
    <text evidence="1">Belongs to the PDCD5 family.</text>
</comment>
<dbReference type="Proteomes" id="UP000294299">
    <property type="component" value="Chromosome NFRAN"/>
</dbReference>
<dbReference type="PANTHER" id="PTHR10840:SF0">
    <property type="entry name" value="PROGRAMMED CELL DEATH PROTEIN 5"/>
    <property type="match status" value="1"/>
</dbReference>
<dbReference type="InterPro" id="IPR002836">
    <property type="entry name" value="PDCD5-like"/>
</dbReference>
<dbReference type="AlphaFoldDB" id="A0A484I8B9"/>
<dbReference type="KEGG" id="nfn:NFRAN_1024"/>
<dbReference type="SUPFAM" id="SSF46950">
    <property type="entry name" value="Double-stranded DNA-binding domain"/>
    <property type="match status" value="1"/>
</dbReference>
<dbReference type="Gene3D" id="1.10.8.140">
    <property type="entry name" value="PDCD5-like"/>
    <property type="match status" value="1"/>
</dbReference>
<keyword evidence="3" id="KW-0238">DNA-binding</keyword>
<name>A0A484I8B9_9ARCH</name>
<dbReference type="OrthoDB" id="7912at2157"/>
<dbReference type="RefSeq" id="WP_134483242.1">
    <property type="nucleotide sequence ID" value="NZ_LR216287.1"/>
</dbReference>
<dbReference type="GO" id="GO:0003677">
    <property type="term" value="F:DNA binding"/>
    <property type="evidence" value="ECO:0007669"/>
    <property type="project" value="UniProtKB-KW"/>
</dbReference>
<feature type="compositionally biased region" description="Basic and acidic residues" evidence="2">
    <location>
        <begin position="10"/>
        <end position="23"/>
    </location>
</feature>
<protein>
    <submittedName>
        <fullName evidence="3">DNA-binding protein CENSYa_1764</fullName>
    </submittedName>
</protein>
<organism evidence="3 4">
    <name type="scientific">Candidatus Nitrosocosmicus franklandianus</name>
    <dbReference type="NCBI Taxonomy" id="1798806"/>
    <lineage>
        <taxon>Archaea</taxon>
        <taxon>Nitrososphaerota</taxon>
        <taxon>Nitrososphaeria</taxon>
        <taxon>Nitrososphaerales</taxon>
        <taxon>Nitrososphaeraceae</taxon>
        <taxon>Candidatus Nitrosocosmicus</taxon>
    </lineage>
</organism>
<evidence type="ECO:0000256" key="1">
    <source>
        <dbReference type="ARBA" id="ARBA00010490"/>
    </source>
</evidence>